<proteinExistence type="predicted"/>
<dbReference type="EMBL" id="CATNWA010016891">
    <property type="protein sequence ID" value="CAI9596193.1"/>
    <property type="molecule type" value="Genomic_DNA"/>
</dbReference>
<sequence length="45" mass="5053">MKKVPSLGAPYLPWALGQYPSFQMVSPPLSSMHLCISPMLNLRKH</sequence>
<reference evidence="1" key="1">
    <citation type="submission" date="2023-05" db="EMBL/GenBank/DDBJ databases">
        <authorList>
            <person name="Stuckert A."/>
        </authorList>
    </citation>
    <scope>NUCLEOTIDE SEQUENCE</scope>
</reference>
<gene>
    <name evidence="1" type="ORF">SPARVUS_LOCUS12028146</name>
</gene>
<keyword evidence="2" id="KW-1185">Reference proteome</keyword>
<organism evidence="1 2">
    <name type="scientific">Staurois parvus</name>
    <dbReference type="NCBI Taxonomy" id="386267"/>
    <lineage>
        <taxon>Eukaryota</taxon>
        <taxon>Metazoa</taxon>
        <taxon>Chordata</taxon>
        <taxon>Craniata</taxon>
        <taxon>Vertebrata</taxon>
        <taxon>Euteleostomi</taxon>
        <taxon>Amphibia</taxon>
        <taxon>Batrachia</taxon>
        <taxon>Anura</taxon>
        <taxon>Neobatrachia</taxon>
        <taxon>Ranoidea</taxon>
        <taxon>Ranidae</taxon>
        <taxon>Staurois</taxon>
    </lineage>
</organism>
<comment type="caution">
    <text evidence="1">The sequence shown here is derived from an EMBL/GenBank/DDBJ whole genome shotgun (WGS) entry which is preliminary data.</text>
</comment>
<evidence type="ECO:0000313" key="2">
    <source>
        <dbReference type="Proteomes" id="UP001162483"/>
    </source>
</evidence>
<protein>
    <submittedName>
        <fullName evidence="1">Uncharacterized protein</fullName>
    </submittedName>
</protein>
<accession>A0ABN9FLA8</accession>
<name>A0ABN9FLA8_9NEOB</name>
<evidence type="ECO:0000313" key="1">
    <source>
        <dbReference type="EMBL" id="CAI9596193.1"/>
    </source>
</evidence>
<dbReference type="Proteomes" id="UP001162483">
    <property type="component" value="Unassembled WGS sequence"/>
</dbReference>